<reference evidence="3" key="1">
    <citation type="journal article" date="2020" name="mSystems">
        <title>Genome- and Community-Level Interaction Insights into Carbon Utilization and Element Cycling Functions of Hydrothermarchaeota in Hydrothermal Sediment.</title>
        <authorList>
            <person name="Zhou Z."/>
            <person name="Liu Y."/>
            <person name="Xu W."/>
            <person name="Pan J."/>
            <person name="Luo Z.H."/>
            <person name="Li M."/>
        </authorList>
    </citation>
    <scope>NUCLEOTIDE SEQUENCE [LARGE SCALE GENOMIC DNA]</scope>
    <source>
        <strain evidence="3">HyVt-533</strain>
    </source>
</reference>
<evidence type="ECO:0000259" key="2">
    <source>
        <dbReference type="SMART" id="SM00899"/>
    </source>
</evidence>
<accession>A0A7V5NYT0</accession>
<dbReference type="Pfam" id="PF04023">
    <property type="entry name" value="FeoA"/>
    <property type="match status" value="1"/>
</dbReference>
<proteinExistence type="predicted"/>
<dbReference type="InterPro" id="IPR052713">
    <property type="entry name" value="FeoA"/>
</dbReference>
<organism evidence="3">
    <name type="scientific">Thermodesulfatator atlanticus</name>
    <dbReference type="NCBI Taxonomy" id="501497"/>
    <lineage>
        <taxon>Bacteria</taxon>
        <taxon>Pseudomonadati</taxon>
        <taxon>Thermodesulfobacteriota</taxon>
        <taxon>Thermodesulfobacteria</taxon>
        <taxon>Thermodesulfobacteriales</taxon>
        <taxon>Thermodesulfatatoraceae</taxon>
        <taxon>Thermodesulfatator</taxon>
    </lineage>
</organism>
<dbReference type="Proteomes" id="UP000886101">
    <property type="component" value="Unassembled WGS sequence"/>
</dbReference>
<dbReference type="InterPro" id="IPR038157">
    <property type="entry name" value="FeoA_core_dom"/>
</dbReference>
<name>A0A7V5NYT0_9BACT</name>
<comment type="caution">
    <text evidence="3">The sequence shown here is derived from an EMBL/GenBank/DDBJ whole genome shotgun (WGS) entry which is preliminary data.</text>
</comment>
<dbReference type="PANTHER" id="PTHR42954">
    <property type="entry name" value="FE(2+) TRANSPORT PROTEIN A"/>
    <property type="match status" value="1"/>
</dbReference>
<dbReference type="PANTHER" id="PTHR42954:SF2">
    <property type="entry name" value="FE(2+) TRANSPORT PROTEIN A"/>
    <property type="match status" value="1"/>
</dbReference>
<gene>
    <name evidence="3" type="ORF">ENJ96_02450</name>
</gene>
<evidence type="ECO:0000256" key="1">
    <source>
        <dbReference type="ARBA" id="ARBA00023004"/>
    </source>
</evidence>
<dbReference type="EMBL" id="DROK01000069">
    <property type="protein sequence ID" value="HHI96693.1"/>
    <property type="molecule type" value="Genomic_DNA"/>
</dbReference>
<dbReference type="Gene3D" id="2.30.30.90">
    <property type="match status" value="1"/>
</dbReference>
<dbReference type="InterPro" id="IPR008988">
    <property type="entry name" value="Transcriptional_repressor_C"/>
</dbReference>
<dbReference type="GO" id="GO:0046914">
    <property type="term" value="F:transition metal ion binding"/>
    <property type="evidence" value="ECO:0007669"/>
    <property type="project" value="InterPro"/>
</dbReference>
<evidence type="ECO:0000313" key="3">
    <source>
        <dbReference type="EMBL" id="HHI96693.1"/>
    </source>
</evidence>
<feature type="domain" description="Ferrous iron transporter FeoA-like" evidence="2">
    <location>
        <begin position="1"/>
        <end position="73"/>
    </location>
</feature>
<sequence length="74" mass="8381">MCLKDCPVGFQGRIKMLKGPATLKRRLLEMGLVPGKFFKIVRNAPLLDPLEIEIMGYYLAVRKEEAAYVLVEKA</sequence>
<dbReference type="SMART" id="SM00899">
    <property type="entry name" value="FeoA"/>
    <property type="match status" value="1"/>
</dbReference>
<protein>
    <submittedName>
        <fullName evidence="3">Ferrous iron transport protein A</fullName>
    </submittedName>
</protein>
<keyword evidence="1" id="KW-0408">Iron</keyword>
<dbReference type="AlphaFoldDB" id="A0A7V5NYT0"/>
<dbReference type="InterPro" id="IPR007167">
    <property type="entry name" value="Fe-transptr_FeoA-like"/>
</dbReference>
<dbReference type="SUPFAM" id="SSF50037">
    <property type="entry name" value="C-terminal domain of transcriptional repressors"/>
    <property type="match status" value="1"/>
</dbReference>